<dbReference type="Pfam" id="PF13416">
    <property type="entry name" value="SBP_bac_8"/>
    <property type="match status" value="1"/>
</dbReference>
<dbReference type="Proteomes" id="UP000612585">
    <property type="component" value="Unassembled WGS sequence"/>
</dbReference>
<evidence type="ECO:0000313" key="3">
    <source>
        <dbReference type="Proteomes" id="UP000612585"/>
    </source>
</evidence>
<keyword evidence="3" id="KW-1185">Reference proteome</keyword>
<dbReference type="SUPFAM" id="SSF53850">
    <property type="entry name" value="Periplasmic binding protein-like II"/>
    <property type="match status" value="1"/>
</dbReference>
<comment type="caution">
    <text evidence="2">The sequence shown here is derived from an EMBL/GenBank/DDBJ whole genome shotgun (WGS) entry which is preliminary data.</text>
</comment>
<dbReference type="RefSeq" id="WP_203988964.1">
    <property type="nucleotide sequence ID" value="NZ_BOPG01000011.1"/>
</dbReference>
<gene>
    <name evidence="2" type="ORF">Vau01_017180</name>
</gene>
<dbReference type="PANTHER" id="PTHR42779:SF1">
    <property type="entry name" value="PROTEIN YNJB"/>
    <property type="match status" value="1"/>
</dbReference>
<accession>A0A8J3Z0R9</accession>
<dbReference type="Gene3D" id="3.40.190.10">
    <property type="entry name" value="Periplasmic binding protein-like II"/>
    <property type="match status" value="2"/>
</dbReference>
<dbReference type="PANTHER" id="PTHR42779">
    <property type="entry name" value="PROTEIN YNJB"/>
    <property type="match status" value="1"/>
</dbReference>
<protein>
    <submittedName>
        <fullName evidence="2">ABC transporter substrate-binding protein</fullName>
    </submittedName>
</protein>
<keyword evidence="1" id="KW-0732">Signal</keyword>
<proteinExistence type="predicted"/>
<feature type="chain" id="PRO_5039512505" evidence="1">
    <location>
        <begin position="25"/>
        <end position="403"/>
    </location>
</feature>
<dbReference type="InterPro" id="IPR006059">
    <property type="entry name" value="SBP"/>
</dbReference>
<dbReference type="PROSITE" id="PS51257">
    <property type="entry name" value="PROKAR_LIPOPROTEIN"/>
    <property type="match status" value="1"/>
</dbReference>
<sequence length="403" mass="42963">MSLIRRPRAVAAASVVAILVSACGAPESKGPADSGGAVPDKPASAVSLNILDVAGNLQLTQGMIDAYVDKNKSIIEKVTYSKGPSPELAGKIKAQQDANRVDIDLVLTGVDGLAAGIEQSLWEPLLPTYAARLPGMKEYLPGAEAMQKLAGDFGVTITYYPSGPLIEYLPAKVANPPTTVQGLLDWARANPGGFQYARPANSGPGRTFLMGLPYLLGDSNPKDPVNGWAKTWAYLAELNKYVTLYPSGTGVTMTNLANGSAKIIASTTGWDINPRVLGQVPKDARIGTLQGFHWVTDAHYAVVPKGVSTDKRAAILDLIRWMLTKEQQAKAYDKGYFYPGPAVKDVPLAMAPADSRKAVEEFGRTEYEGLIAGNPLEVPLDAKALVEAFNRWDREIGGAKVAK</sequence>
<evidence type="ECO:0000313" key="2">
    <source>
        <dbReference type="EMBL" id="GIJ54202.1"/>
    </source>
</evidence>
<dbReference type="AlphaFoldDB" id="A0A8J3Z0R9"/>
<dbReference type="EMBL" id="BOPG01000011">
    <property type="protein sequence ID" value="GIJ54202.1"/>
    <property type="molecule type" value="Genomic_DNA"/>
</dbReference>
<feature type="signal peptide" evidence="1">
    <location>
        <begin position="1"/>
        <end position="24"/>
    </location>
</feature>
<name>A0A8J3Z0R9_9ACTN</name>
<reference evidence="2" key="1">
    <citation type="submission" date="2021-01" db="EMBL/GenBank/DDBJ databases">
        <title>Whole genome shotgun sequence of Virgisporangium aurantiacum NBRC 16421.</title>
        <authorList>
            <person name="Komaki H."/>
            <person name="Tamura T."/>
        </authorList>
    </citation>
    <scope>NUCLEOTIDE SEQUENCE</scope>
    <source>
        <strain evidence="2">NBRC 16421</strain>
    </source>
</reference>
<organism evidence="2 3">
    <name type="scientific">Virgisporangium aurantiacum</name>
    <dbReference type="NCBI Taxonomy" id="175570"/>
    <lineage>
        <taxon>Bacteria</taxon>
        <taxon>Bacillati</taxon>
        <taxon>Actinomycetota</taxon>
        <taxon>Actinomycetes</taxon>
        <taxon>Micromonosporales</taxon>
        <taxon>Micromonosporaceae</taxon>
        <taxon>Virgisporangium</taxon>
    </lineage>
</organism>
<evidence type="ECO:0000256" key="1">
    <source>
        <dbReference type="SAM" id="SignalP"/>
    </source>
</evidence>